<evidence type="ECO:0000313" key="1">
    <source>
        <dbReference type="EMBL" id="KZT33547.1"/>
    </source>
</evidence>
<accession>A0A165YS48</accession>
<evidence type="ECO:0000313" key="2">
    <source>
        <dbReference type="Proteomes" id="UP000076798"/>
    </source>
</evidence>
<reference evidence="1 2" key="1">
    <citation type="journal article" date="2016" name="Mol. Biol. Evol.">
        <title>Comparative Genomics of Early-Diverging Mushroom-Forming Fungi Provides Insights into the Origins of Lignocellulose Decay Capabilities.</title>
        <authorList>
            <person name="Nagy L.G."/>
            <person name="Riley R."/>
            <person name="Tritt A."/>
            <person name="Adam C."/>
            <person name="Daum C."/>
            <person name="Floudas D."/>
            <person name="Sun H."/>
            <person name="Yadav J.S."/>
            <person name="Pangilinan J."/>
            <person name="Larsson K.H."/>
            <person name="Matsuura K."/>
            <person name="Barry K."/>
            <person name="Labutti K."/>
            <person name="Kuo R."/>
            <person name="Ohm R.A."/>
            <person name="Bhattacharya S.S."/>
            <person name="Shirouzu T."/>
            <person name="Yoshinaga Y."/>
            <person name="Martin F.M."/>
            <person name="Grigoriev I.V."/>
            <person name="Hibbett D.S."/>
        </authorList>
    </citation>
    <scope>NUCLEOTIDE SEQUENCE [LARGE SCALE GENOMIC DNA]</scope>
    <source>
        <strain evidence="1 2">HHB10207 ss-3</strain>
    </source>
</reference>
<sequence>MSVVSGSSSAVHDAQKVDPMKPAADFFDTPLFHRLLGLIETQNRTIEKQQATLEEHGSKLDTLVKDALKGMFQRL</sequence>
<name>A0A165YS48_9AGAM</name>
<protein>
    <submittedName>
        <fullName evidence="1">Uncharacterized protein</fullName>
    </submittedName>
</protein>
<dbReference type="Proteomes" id="UP000076798">
    <property type="component" value="Unassembled WGS sequence"/>
</dbReference>
<keyword evidence="2" id="KW-1185">Reference proteome</keyword>
<organism evidence="1 2">
    <name type="scientific">Sistotremastrum suecicum HHB10207 ss-3</name>
    <dbReference type="NCBI Taxonomy" id="1314776"/>
    <lineage>
        <taxon>Eukaryota</taxon>
        <taxon>Fungi</taxon>
        <taxon>Dikarya</taxon>
        <taxon>Basidiomycota</taxon>
        <taxon>Agaricomycotina</taxon>
        <taxon>Agaricomycetes</taxon>
        <taxon>Sistotremastrales</taxon>
        <taxon>Sistotremastraceae</taxon>
        <taxon>Sistotremastrum</taxon>
    </lineage>
</organism>
<dbReference type="EMBL" id="KV428234">
    <property type="protein sequence ID" value="KZT33547.1"/>
    <property type="molecule type" value="Genomic_DNA"/>
</dbReference>
<dbReference type="AlphaFoldDB" id="A0A165YS48"/>
<proteinExistence type="predicted"/>
<gene>
    <name evidence="1" type="ORF">SISSUDRAFT_1054097</name>
</gene>